<reference evidence="2 3" key="1">
    <citation type="submission" date="2015-08" db="EMBL/GenBank/DDBJ databases">
        <title>Genome sequencing of Penicillium nordicum.</title>
        <authorList>
            <person name="Nguyen H.D."/>
            <person name="Seifert K.A."/>
        </authorList>
    </citation>
    <scope>NUCLEOTIDE SEQUENCE [LARGE SCALE GENOMIC DNA]</scope>
    <source>
        <strain evidence="2 3">DAOMC 185683</strain>
    </source>
</reference>
<accession>A0A0M9WJM9</accession>
<dbReference type="AlphaFoldDB" id="A0A0M9WJM9"/>
<evidence type="ECO:0000313" key="3">
    <source>
        <dbReference type="Proteomes" id="UP000037696"/>
    </source>
</evidence>
<evidence type="ECO:0000256" key="1">
    <source>
        <dbReference type="SAM" id="Phobius"/>
    </source>
</evidence>
<keyword evidence="3" id="KW-1185">Reference proteome</keyword>
<gene>
    <name evidence="2" type="ORF">ACN38_g1707</name>
</gene>
<name>A0A0M9WJM9_9EURO</name>
<keyword evidence="1" id="KW-0472">Membrane</keyword>
<keyword evidence="1" id="KW-1133">Transmembrane helix</keyword>
<evidence type="ECO:0000313" key="2">
    <source>
        <dbReference type="EMBL" id="KOS47383.1"/>
    </source>
</evidence>
<sequence length="111" mass="12873">MMGDCRWRGEEKRKAFAKAKAERERERERESVRCLLNITKYGLYPTSIWRHLGGLYPFFSLFYSLIVLVIYLDFVYGVQLYSSFVFYTLQISLHLSSTPSVTLGTDLGVAT</sequence>
<protein>
    <submittedName>
        <fullName evidence="2">Uncharacterized protein</fullName>
    </submittedName>
</protein>
<proteinExistence type="predicted"/>
<keyword evidence="1" id="KW-0812">Transmembrane</keyword>
<comment type="caution">
    <text evidence="2">The sequence shown here is derived from an EMBL/GenBank/DDBJ whole genome shotgun (WGS) entry which is preliminary data.</text>
</comment>
<dbReference type="EMBL" id="LHQQ01000017">
    <property type="protein sequence ID" value="KOS47383.1"/>
    <property type="molecule type" value="Genomic_DNA"/>
</dbReference>
<feature type="transmembrane region" description="Helical" evidence="1">
    <location>
        <begin position="55"/>
        <end position="76"/>
    </location>
</feature>
<dbReference type="Proteomes" id="UP000037696">
    <property type="component" value="Unassembled WGS sequence"/>
</dbReference>
<organism evidence="2 3">
    <name type="scientific">Penicillium nordicum</name>
    <dbReference type="NCBI Taxonomy" id="229535"/>
    <lineage>
        <taxon>Eukaryota</taxon>
        <taxon>Fungi</taxon>
        <taxon>Dikarya</taxon>
        <taxon>Ascomycota</taxon>
        <taxon>Pezizomycotina</taxon>
        <taxon>Eurotiomycetes</taxon>
        <taxon>Eurotiomycetidae</taxon>
        <taxon>Eurotiales</taxon>
        <taxon>Aspergillaceae</taxon>
        <taxon>Penicillium</taxon>
    </lineage>
</organism>